<sequence>MFAGHFAPTNWAFCDGQLMSIADNTALFSILGTIYGGDGRITFALPDLRGHSPAHAGQGPGLTPRNLAERTDFSTVTVLTSVQAERGLGLNPSAPFQAQSRSPYLAVNFIIALFGVFPSRAD</sequence>
<gene>
    <name evidence="2" type="ORF">MA04_02918</name>
</gene>
<evidence type="ECO:0000313" key="2">
    <source>
        <dbReference type="EMBL" id="MCU5783618.1"/>
    </source>
</evidence>
<proteinExistence type="predicted"/>
<dbReference type="Proteomes" id="UP001064106">
    <property type="component" value="Unassembled WGS sequence"/>
</dbReference>
<accession>A0ABT2R1E6</accession>
<dbReference type="EMBL" id="ARXS01000018">
    <property type="protein sequence ID" value="MCU5783618.1"/>
    <property type="molecule type" value="Genomic_DNA"/>
</dbReference>
<dbReference type="Pfam" id="PF07484">
    <property type="entry name" value="Collar"/>
    <property type="match status" value="1"/>
</dbReference>
<reference evidence="2" key="1">
    <citation type="submission" date="2012-09" db="EMBL/GenBank/DDBJ databases">
        <title>Genome Sequence of alkane-degrading Bacterium Alcanivorax balearicus MACL04.</title>
        <authorList>
            <person name="Lai Q."/>
            <person name="Shao Z."/>
        </authorList>
    </citation>
    <scope>NUCLEOTIDE SEQUENCE</scope>
    <source>
        <strain evidence="2">MACL04</strain>
    </source>
</reference>
<protein>
    <submittedName>
        <fullName evidence="2">Tail Collar domain-containing protein</fullName>
    </submittedName>
</protein>
<comment type="caution">
    <text evidence="2">The sequence shown here is derived from an EMBL/GenBank/DDBJ whole genome shotgun (WGS) entry which is preliminary data.</text>
</comment>
<dbReference type="SUPFAM" id="SSF88874">
    <property type="entry name" value="Receptor-binding domain of short tail fibre protein gp12"/>
    <property type="match status" value="1"/>
</dbReference>
<dbReference type="Gene3D" id="3.90.1340.10">
    <property type="entry name" value="Phage tail collar domain"/>
    <property type="match status" value="1"/>
</dbReference>
<dbReference type="InterPro" id="IPR037053">
    <property type="entry name" value="Phage_tail_collar_dom_sf"/>
</dbReference>
<organism evidence="2 3">
    <name type="scientific">Alloalcanivorax balearicus MACL04</name>
    <dbReference type="NCBI Taxonomy" id="1177182"/>
    <lineage>
        <taxon>Bacteria</taxon>
        <taxon>Pseudomonadati</taxon>
        <taxon>Pseudomonadota</taxon>
        <taxon>Gammaproteobacteria</taxon>
        <taxon>Oceanospirillales</taxon>
        <taxon>Alcanivoracaceae</taxon>
        <taxon>Alloalcanivorax</taxon>
    </lineage>
</organism>
<evidence type="ECO:0000313" key="3">
    <source>
        <dbReference type="Proteomes" id="UP001064106"/>
    </source>
</evidence>
<name>A0ABT2R1E6_9GAMM</name>
<evidence type="ECO:0000259" key="1">
    <source>
        <dbReference type="Pfam" id="PF07484"/>
    </source>
</evidence>
<dbReference type="InterPro" id="IPR011083">
    <property type="entry name" value="Phage_tail_collar_dom"/>
</dbReference>
<feature type="domain" description="Phage tail collar" evidence="1">
    <location>
        <begin position="1"/>
        <end position="52"/>
    </location>
</feature>
<keyword evidence="3" id="KW-1185">Reference proteome</keyword>